<accession>A0A369WS46</accession>
<protein>
    <submittedName>
        <fullName evidence="1">DUF2835 family protein</fullName>
    </submittedName>
</protein>
<sequence>MQSVDVDLLISADEYLKYYRGESQVVSCRARDGRRLRFPVGILQPFLKHNGICGSFRIRFDAQGKFVDILPL</sequence>
<gene>
    <name evidence="1" type="ORF">DV711_02595</name>
</gene>
<evidence type="ECO:0000313" key="2">
    <source>
        <dbReference type="Proteomes" id="UP000253769"/>
    </source>
</evidence>
<dbReference type="AlphaFoldDB" id="A0A369WS46"/>
<proteinExistence type="predicted"/>
<reference evidence="1 2" key="1">
    <citation type="submission" date="2018-07" db="EMBL/GenBank/DDBJ databases">
        <title>Motiliproteus coralliicola sp. nov., a bacterium isolated from Coral.</title>
        <authorList>
            <person name="Wang G."/>
        </authorList>
    </citation>
    <scope>NUCLEOTIDE SEQUENCE [LARGE SCALE GENOMIC DNA]</scope>
    <source>
        <strain evidence="1 2">C34</strain>
    </source>
</reference>
<comment type="caution">
    <text evidence="1">The sequence shown here is derived from an EMBL/GenBank/DDBJ whole genome shotgun (WGS) entry which is preliminary data.</text>
</comment>
<dbReference type="EMBL" id="QQOH01000001">
    <property type="protein sequence ID" value="RDE24497.1"/>
    <property type="molecule type" value="Genomic_DNA"/>
</dbReference>
<dbReference type="Proteomes" id="UP000253769">
    <property type="component" value="Unassembled WGS sequence"/>
</dbReference>
<dbReference type="Pfam" id="PF11197">
    <property type="entry name" value="DUF2835"/>
    <property type="match status" value="1"/>
</dbReference>
<keyword evidence="2" id="KW-1185">Reference proteome</keyword>
<evidence type="ECO:0000313" key="1">
    <source>
        <dbReference type="EMBL" id="RDE24497.1"/>
    </source>
</evidence>
<organism evidence="1 2">
    <name type="scientific">Motiliproteus coralliicola</name>
    <dbReference type="NCBI Taxonomy" id="2283196"/>
    <lineage>
        <taxon>Bacteria</taxon>
        <taxon>Pseudomonadati</taxon>
        <taxon>Pseudomonadota</taxon>
        <taxon>Gammaproteobacteria</taxon>
        <taxon>Oceanospirillales</taxon>
        <taxon>Oceanospirillaceae</taxon>
        <taxon>Motiliproteus</taxon>
    </lineage>
</organism>
<dbReference type="OrthoDB" id="5600793at2"/>
<dbReference type="InterPro" id="IPR021363">
    <property type="entry name" value="DUF2835"/>
</dbReference>
<name>A0A369WS46_9GAMM</name>